<evidence type="ECO:0000313" key="1">
    <source>
        <dbReference type="EMBL" id="AIM51743.1"/>
    </source>
</evidence>
<protein>
    <submittedName>
        <fullName evidence="1">Uncharacterized protein</fullName>
    </submittedName>
</protein>
<reference evidence="1" key="1">
    <citation type="journal article" date="2015" name="PLoS ONE">
        <title>Genomic, proteomic and morphological characterization of two novel broad host lytic bacteriophages PhiPD10.3 and PhiPD23.1 infecting pectinolytic Pectobacterium spp. and Dickeya spp.</title>
        <authorList>
            <person name="Czajkowski R."/>
            <person name="Ozymko Z."/>
            <person name="de Jager V."/>
            <person name="Siwinska J."/>
            <person name="Smolarska A."/>
            <person name="Ossowicki A."/>
            <person name="Narajczyk M."/>
            <person name="Lojkowska E."/>
        </authorList>
    </citation>
    <scope>NUCLEOTIDE SEQUENCE</scope>
</reference>
<name>A0A140XB88_9CAUD</name>
<sequence>MIKLFNLKFDAASEEAVLKEFTVSSYELTVVTLQDFHIIF</sequence>
<accession>A0A140XB88</accession>
<gene>
    <name evidence="1" type="ORF">HQ81_0220</name>
</gene>
<organism evidence="1">
    <name type="scientific">Dickeya phage phiDP23.1</name>
    <dbReference type="NCBI Taxonomy" id="1542133"/>
    <lineage>
        <taxon>Viruses</taxon>
        <taxon>Duplodnaviria</taxon>
        <taxon>Heunggongvirae</taxon>
        <taxon>Uroviricota</taxon>
        <taxon>Caudoviricetes</taxon>
        <taxon>Pantevenvirales</taxon>
        <taxon>Ackermannviridae</taxon>
        <taxon>Aglimvirinae</taxon>
    </lineage>
</organism>
<proteinExistence type="predicted"/>
<dbReference type="EMBL" id="KM209288">
    <property type="protein sequence ID" value="AIM51743.1"/>
    <property type="molecule type" value="Genomic_DNA"/>
</dbReference>